<proteinExistence type="predicted"/>
<name>A0A9P6D0G8_PLEER</name>
<comment type="caution">
    <text evidence="1">The sequence shown here is derived from an EMBL/GenBank/DDBJ whole genome shotgun (WGS) entry which is preliminary data.</text>
</comment>
<evidence type="ECO:0000313" key="1">
    <source>
        <dbReference type="EMBL" id="KAF9487566.1"/>
    </source>
</evidence>
<protein>
    <submittedName>
        <fullName evidence="1">Uncharacterized protein</fullName>
    </submittedName>
</protein>
<dbReference type="Proteomes" id="UP000807025">
    <property type="component" value="Unassembled WGS sequence"/>
</dbReference>
<accession>A0A9P6D0G8</accession>
<organism evidence="1 2">
    <name type="scientific">Pleurotus eryngii</name>
    <name type="common">Boletus of the steppes</name>
    <dbReference type="NCBI Taxonomy" id="5323"/>
    <lineage>
        <taxon>Eukaryota</taxon>
        <taxon>Fungi</taxon>
        <taxon>Dikarya</taxon>
        <taxon>Basidiomycota</taxon>
        <taxon>Agaricomycotina</taxon>
        <taxon>Agaricomycetes</taxon>
        <taxon>Agaricomycetidae</taxon>
        <taxon>Agaricales</taxon>
        <taxon>Pleurotineae</taxon>
        <taxon>Pleurotaceae</taxon>
        <taxon>Pleurotus</taxon>
    </lineage>
</organism>
<sequence length="112" mass="12366">MGVTALARWCAFLPWAAIRSPYPNGHRERIAGCIVRRTVSIGALSTGKMVKEDLNITCNIGTIAIWHKLMGMPDEIISPLRVSSFYGNTSFQEVIVLVESRIQIFIGGSARM</sequence>
<gene>
    <name evidence="1" type="ORF">BDN71DRAFT_1458395</name>
</gene>
<dbReference type="AlphaFoldDB" id="A0A9P6D0G8"/>
<keyword evidence="2" id="KW-1185">Reference proteome</keyword>
<reference evidence="1" key="1">
    <citation type="submission" date="2020-11" db="EMBL/GenBank/DDBJ databases">
        <authorList>
            <consortium name="DOE Joint Genome Institute"/>
            <person name="Ahrendt S."/>
            <person name="Riley R."/>
            <person name="Andreopoulos W."/>
            <person name="Labutti K."/>
            <person name="Pangilinan J."/>
            <person name="Ruiz-Duenas F.J."/>
            <person name="Barrasa J.M."/>
            <person name="Sanchez-Garcia M."/>
            <person name="Camarero S."/>
            <person name="Miyauchi S."/>
            <person name="Serrano A."/>
            <person name="Linde D."/>
            <person name="Babiker R."/>
            <person name="Drula E."/>
            <person name="Ayuso-Fernandez I."/>
            <person name="Pacheco R."/>
            <person name="Padilla G."/>
            <person name="Ferreira P."/>
            <person name="Barriuso J."/>
            <person name="Kellner H."/>
            <person name="Castanera R."/>
            <person name="Alfaro M."/>
            <person name="Ramirez L."/>
            <person name="Pisabarro A.G."/>
            <person name="Kuo A."/>
            <person name="Tritt A."/>
            <person name="Lipzen A."/>
            <person name="He G."/>
            <person name="Yan M."/>
            <person name="Ng V."/>
            <person name="Cullen D."/>
            <person name="Martin F."/>
            <person name="Rosso M.-N."/>
            <person name="Henrissat B."/>
            <person name="Hibbett D."/>
            <person name="Martinez A.T."/>
            <person name="Grigoriev I.V."/>
        </authorList>
    </citation>
    <scope>NUCLEOTIDE SEQUENCE</scope>
    <source>
        <strain evidence="1">ATCC 90797</strain>
    </source>
</reference>
<dbReference type="EMBL" id="MU154766">
    <property type="protein sequence ID" value="KAF9487566.1"/>
    <property type="molecule type" value="Genomic_DNA"/>
</dbReference>
<evidence type="ECO:0000313" key="2">
    <source>
        <dbReference type="Proteomes" id="UP000807025"/>
    </source>
</evidence>